<organism evidence="1">
    <name type="scientific">Rhizophora mucronata</name>
    <name type="common">Asiatic mangrove</name>
    <dbReference type="NCBI Taxonomy" id="61149"/>
    <lineage>
        <taxon>Eukaryota</taxon>
        <taxon>Viridiplantae</taxon>
        <taxon>Streptophyta</taxon>
        <taxon>Embryophyta</taxon>
        <taxon>Tracheophyta</taxon>
        <taxon>Spermatophyta</taxon>
        <taxon>Magnoliopsida</taxon>
        <taxon>eudicotyledons</taxon>
        <taxon>Gunneridae</taxon>
        <taxon>Pentapetalae</taxon>
        <taxon>rosids</taxon>
        <taxon>fabids</taxon>
        <taxon>Malpighiales</taxon>
        <taxon>Rhizophoraceae</taxon>
        <taxon>Rhizophora</taxon>
    </lineage>
</organism>
<dbReference type="EMBL" id="GGEC01057250">
    <property type="protein sequence ID" value="MBX37734.1"/>
    <property type="molecule type" value="Transcribed_RNA"/>
</dbReference>
<sequence length="22" mass="2547">MLLAKKLLHFLSMLGNCYLNSH</sequence>
<protein>
    <submittedName>
        <fullName evidence="1">PYRUVATE DEHYDROGENASE E1 BETA family protein</fullName>
    </submittedName>
</protein>
<proteinExistence type="predicted"/>
<keyword evidence="1" id="KW-0670">Pyruvate</keyword>
<accession>A0A2P2N5J4</accession>
<name>A0A2P2N5J4_RHIMU</name>
<reference evidence="1" key="1">
    <citation type="submission" date="2018-02" db="EMBL/GenBank/DDBJ databases">
        <title>Rhizophora mucronata_Transcriptome.</title>
        <authorList>
            <person name="Meera S.P."/>
            <person name="Sreeshan A."/>
            <person name="Augustine A."/>
        </authorList>
    </citation>
    <scope>NUCLEOTIDE SEQUENCE</scope>
    <source>
        <tissue evidence="1">Leaf</tissue>
    </source>
</reference>
<evidence type="ECO:0000313" key="1">
    <source>
        <dbReference type="EMBL" id="MBX37734.1"/>
    </source>
</evidence>
<dbReference type="AlphaFoldDB" id="A0A2P2N5J4"/>